<organism evidence="1">
    <name type="scientific">marine metagenome</name>
    <dbReference type="NCBI Taxonomy" id="408172"/>
    <lineage>
        <taxon>unclassified sequences</taxon>
        <taxon>metagenomes</taxon>
        <taxon>ecological metagenomes</taxon>
    </lineage>
</organism>
<feature type="non-terminal residue" evidence="1">
    <location>
        <position position="66"/>
    </location>
</feature>
<dbReference type="AlphaFoldDB" id="A0A382NPL2"/>
<proteinExistence type="predicted"/>
<name>A0A382NPL2_9ZZZZ</name>
<evidence type="ECO:0000313" key="1">
    <source>
        <dbReference type="EMBL" id="SVC61682.1"/>
    </source>
</evidence>
<gene>
    <name evidence="1" type="ORF">METZ01_LOCUS314536</name>
</gene>
<reference evidence="1" key="1">
    <citation type="submission" date="2018-05" db="EMBL/GenBank/DDBJ databases">
        <authorList>
            <person name="Lanie J.A."/>
            <person name="Ng W.-L."/>
            <person name="Kazmierczak K.M."/>
            <person name="Andrzejewski T.M."/>
            <person name="Davidsen T.M."/>
            <person name="Wayne K.J."/>
            <person name="Tettelin H."/>
            <person name="Glass J.I."/>
            <person name="Rusch D."/>
            <person name="Podicherti R."/>
            <person name="Tsui H.-C.T."/>
            <person name="Winkler M.E."/>
        </authorList>
    </citation>
    <scope>NUCLEOTIDE SEQUENCE</scope>
</reference>
<protein>
    <submittedName>
        <fullName evidence="1">Uncharacterized protein</fullName>
    </submittedName>
</protein>
<accession>A0A382NPL2</accession>
<sequence length="66" mass="7500">MIDLRSKVLGDQALPDVSELIQQGREKAAYWTVGSCAFLEHYGVSSEFEYKKNSILQGRVMRHAQI</sequence>
<dbReference type="EMBL" id="UINC01101117">
    <property type="protein sequence ID" value="SVC61682.1"/>
    <property type="molecule type" value="Genomic_DNA"/>
</dbReference>